<sequence>MSMYYCKNCGCMYGPFGGCPKCCSSNVERIEVQTNDLQKNTNIEVQNLKKN</sequence>
<proteinExistence type="predicted"/>
<protein>
    <submittedName>
        <fullName evidence="1">Uncharacterized protein</fullName>
    </submittedName>
</protein>
<gene>
    <name evidence="1" type="ORF">BWY04_01179</name>
</gene>
<reference evidence="1" key="1">
    <citation type="submission" date="2017-02" db="EMBL/GenBank/DDBJ databases">
        <title>Delving into the versatile metabolic prowess of the omnipresent phylum Bacteroidetes.</title>
        <authorList>
            <person name="Nobu M.K."/>
            <person name="Mei R."/>
            <person name="Narihiro T."/>
            <person name="Kuroda K."/>
            <person name="Liu W.-T."/>
        </authorList>
    </citation>
    <scope>NUCLEOTIDE SEQUENCE</scope>
    <source>
        <strain evidence="1">ADurb.Bin160</strain>
    </source>
</reference>
<comment type="caution">
    <text evidence="1">The sequence shown here is derived from an EMBL/GenBank/DDBJ whole genome shotgun (WGS) entry which is preliminary data.</text>
</comment>
<dbReference type="AlphaFoldDB" id="A0A1V5ZKV9"/>
<organism evidence="1">
    <name type="scientific">candidate division CPR1 bacterium ADurb.Bin160</name>
    <dbReference type="NCBI Taxonomy" id="1852826"/>
    <lineage>
        <taxon>Bacteria</taxon>
        <taxon>candidate division CPR1</taxon>
    </lineage>
</organism>
<dbReference type="EMBL" id="MWDB01000030">
    <property type="protein sequence ID" value="OQB40860.1"/>
    <property type="molecule type" value="Genomic_DNA"/>
</dbReference>
<accession>A0A1V5ZKV9</accession>
<evidence type="ECO:0000313" key="1">
    <source>
        <dbReference type="EMBL" id="OQB40860.1"/>
    </source>
</evidence>
<dbReference type="Proteomes" id="UP000485621">
    <property type="component" value="Unassembled WGS sequence"/>
</dbReference>
<name>A0A1V5ZKV9_9BACT</name>